<gene>
    <name evidence="1" type="ORF">LCGC14_2803800</name>
</gene>
<dbReference type="AlphaFoldDB" id="A0A0F9BDB6"/>
<feature type="non-terminal residue" evidence="1">
    <location>
        <position position="1"/>
    </location>
</feature>
<organism evidence="1">
    <name type="scientific">marine sediment metagenome</name>
    <dbReference type="NCBI Taxonomy" id="412755"/>
    <lineage>
        <taxon>unclassified sequences</taxon>
        <taxon>metagenomes</taxon>
        <taxon>ecological metagenomes</taxon>
    </lineage>
</organism>
<sequence>WVIYMEISDIFVAIHHEKEGCRPGWDPICSLIKRMTVCRKDGLRAQRALIRPGRGIFGFGDNSLVQTQDF</sequence>
<name>A0A0F9BDB6_9ZZZZ</name>
<evidence type="ECO:0000313" key="1">
    <source>
        <dbReference type="EMBL" id="KKK82396.1"/>
    </source>
</evidence>
<accession>A0A0F9BDB6</accession>
<proteinExistence type="predicted"/>
<comment type="caution">
    <text evidence="1">The sequence shown here is derived from an EMBL/GenBank/DDBJ whole genome shotgun (WGS) entry which is preliminary data.</text>
</comment>
<protein>
    <submittedName>
        <fullName evidence="1">Uncharacterized protein</fullName>
    </submittedName>
</protein>
<dbReference type="EMBL" id="LAZR01052695">
    <property type="protein sequence ID" value="KKK82396.1"/>
    <property type="molecule type" value="Genomic_DNA"/>
</dbReference>
<reference evidence="1" key="1">
    <citation type="journal article" date="2015" name="Nature">
        <title>Complex archaea that bridge the gap between prokaryotes and eukaryotes.</title>
        <authorList>
            <person name="Spang A."/>
            <person name="Saw J.H."/>
            <person name="Jorgensen S.L."/>
            <person name="Zaremba-Niedzwiedzka K."/>
            <person name="Martijn J."/>
            <person name="Lind A.E."/>
            <person name="van Eijk R."/>
            <person name="Schleper C."/>
            <person name="Guy L."/>
            <person name="Ettema T.J."/>
        </authorList>
    </citation>
    <scope>NUCLEOTIDE SEQUENCE</scope>
</reference>